<dbReference type="Gene3D" id="3.40.50.1460">
    <property type="match status" value="1"/>
</dbReference>
<accession>A0A401Z2E8</accession>
<keyword evidence="3" id="KW-1185">Reference proteome</keyword>
<dbReference type="InterPro" id="IPR045450">
    <property type="entry name" value="VMAP_C"/>
</dbReference>
<evidence type="ECO:0000313" key="3">
    <source>
        <dbReference type="Proteomes" id="UP000286931"/>
    </source>
</evidence>
<proteinExistence type="predicted"/>
<reference evidence="2 3" key="1">
    <citation type="submission" date="2018-12" db="EMBL/GenBank/DDBJ databases">
        <title>Draft genome sequence of Embleya hyalina NBRC 13850T.</title>
        <authorList>
            <person name="Komaki H."/>
            <person name="Hosoyama A."/>
            <person name="Kimura A."/>
            <person name="Ichikawa N."/>
            <person name="Tamura T."/>
        </authorList>
    </citation>
    <scope>NUCLEOTIDE SEQUENCE [LARGE SCALE GENOMIC DNA]</scope>
    <source>
        <strain evidence="2 3">NBRC 13850</strain>
    </source>
</reference>
<gene>
    <name evidence="2" type="ORF">EHYA_08768</name>
</gene>
<name>A0A401Z2E8_9ACTN</name>
<dbReference type="Pfam" id="PF20028">
    <property type="entry name" value="VMAP-C"/>
    <property type="match status" value="1"/>
</dbReference>
<dbReference type="OrthoDB" id="9150676at2"/>
<dbReference type="EMBL" id="BIFH01000044">
    <property type="protein sequence ID" value="GCE01029.1"/>
    <property type="molecule type" value="Genomic_DNA"/>
</dbReference>
<dbReference type="RefSeq" id="WP_160161776.1">
    <property type="nucleotide sequence ID" value="NZ_BIFH01000044.1"/>
</dbReference>
<comment type="caution">
    <text evidence="2">The sequence shown here is derived from an EMBL/GenBank/DDBJ whole genome shotgun (WGS) entry which is preliminary data.</text>
</comment>
<protein>
    <recommendedName>
        <fullName evidence="1">vWA-MoxR associated protein C-terminal domain-containing protein</fullName>
    </recommendedName>
</protein>
<evidence type="ECO:0000313" key="2">
    <source>
        <dbReference type="EMBL" id="GCE01029.1"/>
    </source>
</evidence>
<sequence length="783" mass="84708">MDWLNETFGPVDPERVHAVVVGLEKYTDTAWNLRGPHSDATRFTDWLLARGVPPRQIHRWSSTLPPAAGVVSPNGSTPHPVTVREATDLDLILETFVSTLAGIPVEDGDLLWVFWGGHGAMDGEQRRILYGPAAGPGVGGAVVVEELALLLSSDRVPAFPRQLIMVDACATFLSEDELSSLMTRRIDVGAPRGDLKQFFLFSAGRGQGAGDNPGREGFCGALLDWLEPQEDGGLTPNLLDMSTYIRKHLASVAEAGGPGHEPALFYLSYGPGYEHHELLSGPGAPDPAHLEMLALMLRSPGMPRDLEPLADAVAGQCRVTIPRQRRPMAARALAAIVLGVPRAVPALIEELRLGGSHDAATTITTCEVPSPFLLSPAEHRALLEVLRAVEPLQGWEADAVLKASLRYHALSPQPRCDGDAPYPGAAPARGDGFGEWVVKLCAHLETFGTPDPGLGRLPHLLRFTEYLAVVSASQTKRLHGWGARVTERLGIDVRELTSHRHLVQEWDRGRERKRATPRVVVRLRTERPPGPVVPGSYSSTIWTDRGQGELDLVHTATGCSDAEVVRDINKAVDHVLGGDRANASDAVIECLVPFTEFGTRPDTWDGAPATGSPLPQILGVDHPVVLRYEGAHPSSAEARRRSLDDRWDARHQDAYVVPLPPTSTLATDPRTAAYGALREHPTTARAKVLAAPRHRLDVARVAAEVGCPVVVWDARALEGVPEDHFDPLPLAGNPFELPEQLRVYRAGALTDAAAPDYVLMLEDPSRALPETLVQTALPDATME</sequence>
<dbReference type="AlphaFoldDB" id="A0A401Z2E8"/>
<dbReference type="Proteomes" id="UP000286931">
    <property type="component" value="Unassembled WGS sequence"/>
</dbReference>
<feature type="domain" description="vWA-MoxR associated protein C-terminal" evidence="1">
    <location>
        <begin position="537"/>
        <end position="764"/>
    </location>
</feature>
<organism evidence="2 3">
    <name type="scientific">Embleya hyalina</name>
    <dbReference type="NCBI Taxonomy" id="516124"/>
    <lineage>
        <taxon>Bacteria</taxon>
        <taxon>Bacillati</taxon>
        <taxon>Actinomycetota</taxon>
        <taxon>Actinomycetes</taxon>
        <taxon>Kitasatosporales</taxon>
        <taxon>Streptomycetaceae</taxon>
        <taxon>Embleya</taxon>
    </lineage>
</organism>
<evidence type="ECO:0000259" key="1">
    <source>
        <dbReference type="Pfam" id="PF20028"/>
    </source>
</evidence>